<feature type="transmembrane region" description="Helical" evidence="1">
    <location>
        <begin position="41"/>
        <end position="58"/>
    </location>
</feature>
<organism evidence="3 4">
    <name type="scientific">Ceriporiopsis subvermispora (strain B)</name>
    <name type="common">White-rot fungus</name>
    <name type="synonym">Gelatoporia subvermispora</name>
    <dbReference type="NCBI Taxonomy" id="914234"/>
    <lineage>
        <taxon>Eukaryota</taxon>
        <taxon>Fungi</taxon>
        <taxon>Dikarya</taxon>
        <taxon>Basidiomycota</taxon>
        <taxon>Agaricomycotina</taxon>
        <taxon>Agaricomycetes</taxon>
        <taxon>Polyporales</taxon>
        <taxon>Gelatoporiaceae</taxon>
        <taxon>Gelatoporia</taxon>
    </lineage>
</organism>
<keyword evidence="1" id="KW-0812">Transmembrane</keyword>
<evidence type="ECO:0000259" key="2">
    <source>
        <dbReference type="Pfam" id="PF20152"/>
    </source>
</evidence>
<feature type="transmembrane region" description="Helical" evidence="1">
    <location>
        <begin position="185"/>
        <end position="204"/>
    </location>
</feature>
<proteinExistence type="predicted"/>
<sequence length="356" mass="39872">MASNPPARLSFFVEPPAMPEDCDFGVPTYQLTGPLVLGYQFNWALYGVLGMQVYIYAYAKVPEARRWTRLIVYGVFLLETLQIVMTTHDAFHELALSWGDCEGLVALYWSWFDQPILAGLTTGIIQCSYAYRIYIFSRSKLLVTTIAAASLMQMSAATAEGILVLDLPNVADTEAATYKATAVRVAGTVFSDLLITGSMLYLLFRARSRTDFKETQTRLNKLIRLILETGFSLTIIAIIDLTLFLVFKRNYYHVAPALMVSKLYGISYLVFLNSRVAFVHAEPINDDKTTIPWRVRDPANHGSDPIQISINREVFTDLHAPSVTDLHAKSIEKISTDKATIELTRITPEAITFQSA</sequence>
<dbReference type="Pfam" id="PF20152">
    <property type="entry name" value="DUF6534"/>
    <property type="match status" value="1"/>
</dbReference>
<dbReference type="InterPro" id="IPR045339">
    <property type="entry name" value="DUF6534"/>
</dbReference>
<name>M2RD95_CERS8</name>
<feature type="transmembrane region" description="Helical" evidence="1">
    <location>
        <begin position="253"/>
        <end position="272"/>
    </location>
</feature>
<dbReference type="HOGENOM" id="CLU_046025_2_1_1"/>
<evidence type="ECO:0000256" key="1">
    <source>
        <dbReference type="SAM" id="Phobius"/>
    </source>
</evidence>
<dbReference type="OrthoDB" id="2953893at2759"/>
<accession>M2RD95</accession>
<feature type="transmembrane region" description="Helical" evidence="1">
    <location>
        <begin position="108"/>
        <end position="129"/>
    </location>
</feature>
<keyword evidence="1" id="KW-1133">Transmembrane helix</keyword>
<dbReference type="PANTHER" id="PTHR40465">
    <property type="entry name" value="CHROMOSOME 1, WHOLE GENOME SHOTGUN SEQUENCE"/>
    <property type="match status" value="1"/>
</dbReference>
<feature type="transmembrane region" description="Helical" evidence="1">
    <location>
        <begin position="141"/>
        <end position="165"/>
    </location>
</feature>
<dbReference type="AlphaFoldDB" id="M2RD95"/>
<reference evidence="3 4" key="1">
    <citation type="journal article" date="2012" name="Proc. Natl. Acad. Sci. U.S.A.">
        <title>Comparative genomics of Ceriporiopsis subvermispora and Phanerochaete chrysosporium provide insight into selective ligninolysis.</title>
        <authorList>
            <person name="Fernandez-Fueyo E."/>
            <person name="Ruiz-Duenas F.J."/>
            <person name="Ferreira P."/>
            <person name="Floudas D."/>
            <person name="Hibbett D.S."/>
            <person name="Canessa P."/>
            <person name="Larrondo L.F."/>
            <person name="James T.Y."/>
            <person name="Seelenfreund D."/>
            <person name="Lobos S."/>
            <person name="Polanco R."/>
            <person name="Tello M."/>
            <person name="Honda Y."/>
            <person name="Watanabe T."/>
            <person name="Watanabe T."/>
            <person name="Ryu J.S."/>
            <person name="Kubicek C.P."/>
            <person name="Schmoll M."/>
            <person name="Gaskell J."/>
            <person name="Hammel K.E."/>
            <person name="St John F.J."/>
            <person name="Vanden Wymelenberg A."/>
            <person name="Sabat G."/>
            <person name="Splinter BonDurant S."/>
            <person name="Syed K."/>
            <person name="Yadav J.S."/>
            <person name="Doddapaneni H."/>
            <person name="Subramanian V."/>
            <person name="Lavin J.L."/>
            <person name="Oguiza J.A."/>
            <person name="Perez G."/>
            <person name="Pisabarro A.G."/>
            <person name="Ramirez L."/>
            <person name="Santoyo F."/>
            <person name="Master E."/>
            <person name="Coutinho P.M."/>
            <person name="Henrissat B."/>
            <person name="Lombard V."/>
            <person name="Magnuson J.K."/>
            <person name="Kuees U."/>
            <person name="Hori C."/>
            <person name="Igarashi K."/>
            <person name="Samejima M."/>
            <person name="Held B.W."/>
            <person name="Barry K.W."/>
            <person name="LaButti K.M."/>
            <person name="Lapidus A."/>
            <person name="Lindquist E.A."/>
            <person name="Lucas S.M."/>
            <person name="Riley R."/>
            <person name="Salamov A.A."/>
            <person name="Hoffmeister D."/>
            <person name="Schwenk D."/>
            <person name="Hadar Y."/>
            <person name="Yarden O."/>
            <person name="de Vries R.P."/>
            <person name="Wiebenga A."/>
            <person name="Stenlid J."/>
            <person name="Eastwood D."/>
            <person name="Grigoriev I.V."/>
            <person name="Berka R.M."/>
            <person name="Blanchette R.A."/>
            <person name="Kersten P."/>
            <person name="Martinez A.T."/>
            <person name="Vicuna R."/>
            <person name="Cullen D."/>
        </authorList>
    </citation>
    <scope>NUCLEOTIDE SEQUENCE [LARGE SCALE GENOMIC DNA]</scope>
    <source>
        <strain evidence="3 4">B</strain>
    </source>
</reference>
<keyword evidence="1" id="KW-0472">Membrane</keyword>
<protein>
    <recommendedName>
        <fullName evidence="2">DUF6534 domain-containing protein</fullName>
    </recommendedName>
</protein>
<evidence type="ECO:0000313" key="4">
    <source>
        <dbReference type="Proteomes" id="UP000016930"/>
    </source>
</evidence>
<gene>
    <name evidence="3" type="ORF">CERSUDRAFT_115404</name>
</gene>
<evidence type="ECO:0000313" key="3">
    <source>
        <dbReference type="EMBL" id="EMD36402.1"/>
    </source>
</evidence>
<keyword evidence="4" id="KW-1185">Reference proteome</keyword>
<feature type="domain" description="DUF6534" evidence="2">
    <location>
        <begin position="189"/>
        <end position="275"/>
    </location>
</feature>
<feature type="transmembrane region" description="Helical" evidence="1">
    <location>
        <begin position="70"/>
        <end position="88"/>
    </location>
</feature>
<dbReference type="PANTHER" id="PTHR40465:SF1">
    <property type="entry name" value="DUF6534 DOMAIN-CONTAINING PROTEIN"/>
    <property type="match status" value="1"/>
</dbReference>
<feature type="transmembrane region" description="Helical" evidence="1">
    <location>
        <begin position="225"/>
        <end position="247"/>
    </location>
</feature>
<dbReference type="EMBL" id="KB445798">
    <property type="protein sequence ID" value="EMD36402.1"/>
    <property type="molecule type" value="Genomic_DNA"/>
</dbReference>
<dbReference type="Proteomes" id="UP000016930">
    <property type="component" value="Unassembled WGS sequence"/>
</dbReference>